<evidence type="ECO:0000256" key="4">
    <source>
        <dbReference type="RuleBase" id="RU361277"/>
    </source>
</evidence>
<dbReference type="Gene3D" id="3.90.180.10">
    <property type="entry name" value="Medium-chain alcohol dehydrogenases, catalytic domain"/>
    <property type="match status" value="1"/>
</dbReference>
<evidence type="ECO:0000259" key="5">
    <source>
        <dbReference type="SMART" id="SM00829"/>
    </source>
</evidence>
<evidence type="ECO:0000256" key="2">
    <source>
        <dbReference type="ARBA" id="ARBA00022833"/>
    </source>
</evidence>
<dbReference type="SUPFAM" id="SSF50129">
    <property type="entry name" value="GroES-like"/>
    <property type="match status" value="1"/>
</dbReference>
<organism evidence="6 7">
    <name type="scientific">Flavonifractor plautii</name>
    <name type="common">Fusobacterium plautii</name>
    <dbReference type="NCBI Taxonomy" id="292800"/>
    <lineage>
        <taxon>Bacteria</taxon>
        <taxon>Bacillati</taxon>
        <taxon>Bacillota</taxon>
        <taxon>Clostridia</taxon>
        <taxon>Eubacteriales</taxon>
        <taxon>Oscillospiraceae</taxon>
        <taxon>Flavonifractor</taxon>
    </lineage>
</organism>
<name>A0A174SC03_FLAPL</name>
<protein>
    <submittedName>
        <fullName evidence="6">Sorbitol dehydrogenase</fullName>
        <ecNumber evidence="6">1.1.1.14</ecNumber>
    </submittedName>
</protein>
<dbReference type="InterPro" id="IPR036291">
    <property type="entry name" value="NAD(P)-bd_dom_sf"/>
</dbReference>
<evidence type="ECO:0000256" key="1">
    <source>
        <dbReference type="ARBA" id="ARBA00022723"/>
    </source>
</evidence>
<dbReference type="PROSITE" id="PS00059">
    <property type="entry name" value="ADH_ZINC"/>
    <property type="match status" value="1"/>
</dbReference>
<feature type="domain" description="Enoyl reductase (ER)" evidence="5">
    <location>
        <begin position="10"/>
        <end position="337"/>
    </location>
</feature>
<dbReference type="Gene3D" id="3.40.50.720">
    <property type="entry name" value="NAD(P)-binding Rossmann-like Domain"/>
    <property type="match status" value="1"/>
</dbReference>
<comment type="cofactor">
    <cofactor evidence="4">
        <name>Zn(2+)</name>
        <dbReference type="ChEBI" id="CHEBI:29105"/>
    </cofactor>
</comment>
<dbReference type="SMART" id="SM00829">
    <property type="entry name" value="PKS_ER"/>
    <property type="match status" value="1"/>
</dbReference>
<dbReference type="InterPro" id="IPR013149">
    <property type="entry name" value="ADH-like_C"/>
</dbReference>
<sequence length="344" mass="37373">MLQQVMTAPGVIEFREVPIPEPKAGEVLVKIMRIGVCGSDIHVYHGEHPFTKYPVTQGHEVSGEIAALGKGVTSLRVGQRVTIEPQVVCGRCYPCRHGKYNLCEELKVMGFQTTGTASEFFAVDAAKITPLPDTMSFNEGAMIEPLAVAVHAAKRFPELAGAKVAILGSGPIGILLAQSCKALGAAQVLITDISDARLELARSCGADFAVNTRTRNFGEVMAECFGPDKADVIYDCAGNDTTMGQAIQYARKGSKLVLVAVYAGMAHVDLALLNDHELDLDSTMMYRHEDYVDAIRLVSEGKIQLKPLMSRHFAFGDYQKAYEYIDANREATMKVLIDVAPCEE</sequence>
<dbReference type="AlphaFoldDB" id="A0A174SC03"/>
<dbReference type="Proteomes" id="UP000095746">
    <property type="component" value="Unassembled WGS sequence"/>
</dbReference>
<proteinExistence type="inferred from homology"/>
<gene>
    <name evidence="6" type="primary">gutB_2</name>
    <name evidence="6" type="ORF">ERS852411_03779</name>
</gene>
<comment type="similarity">
    <text evidence="4">Belongs to the zinc-containing alcohol dehydrogenase family.</text>
</comment>
<dbReference type="EC" id="1.1.1.14" evidence="6"/>
<dbReference type="SUPFAM" id="SSF51735">
    <property type="entry name" value="NAD(P)-binding Rossmann-fold domains"/>
    <property type="match status" value="1"/>
</dbReference>
<dbReference type="InterPro" id="IPR020843">
    <property type="entry name" value="ER"/>
</dbReference>
<dbReference type="InterPro" id="IPR050129">
    <property type="entry name" value="Zn_alcohol_dh"/>
</dbReference>
<keyword evidence="1 4" id="KW-0479">Metal-binding</keyword>
<dbReference type="PANTHER" id="PTHR43401:SF2">
    <property type="entry name" value="L-THREONINE 3-DEHYDROGENASE"/>
    <property type="match status" value="1"/>
</dbReference>
<evidence type="ECO:0000313" key="6">
    <source>
        <dbReference type="EMBL" id="CUP94076.1"/>
    </source>
</evidence>
<evidence type="ECO:0000313" key="7">
    <source>
        <dbReference type="Proteomes" id="UP000095746"/>
    </source>
</evidence>
<dbReference type="EMBL" id="CYZT01000577">
    <property type="protein sequence ID" value="CUP94076.1"/>
    <property type="molecule type" value="Genomic_DNA"/>
</dbReference>
<dbReference type="PANTHER" id="PTHR43401">
    <property type="entry name" value="L-THREONINE 3-DEHYDROGENASE"/>
    <property type="match status" value="1"/>
</dbReference>
<dbReference type="Pfam" id="PF08240">
    <property type="entry name" value="ADH_N"/>
    <property type="match status" value="1"/>
</dbReference>
<dbReference type="GO" id="GO:0008270">
    <property type="term" value="F:zinc ion binding"/>
    <property type="evidence" value="ECO:0007669"/>
    <property type="project" value="InterPro"/>
</dbReference>
<dbReference type="InterPro" id="IPR013154">
    <property type="entry name" value="ADH-like_N"/>
</dbReference>
<evidence type="ECO:0000256" key="3">
    <source>
        <dbReference type="ARBA" id="ARBA00023002"/>
    </source>
</evidence>
<dbReference type="InterPro" id="IPR011032">
    <property type="entry name" value="GroES-like_sf"/>
</dbReference>
<keyword evidence="3 6" id="KW-0560">Oxidoreductase</keyword>
<dbReference type="RefSeq" id="WP_195457348.1">
    <property type="nucleotide sequence ID" value="NZ_JADMOW010000005.1"/>
</dbReference>
<dbReference type="InterPro" id="IPR002328">
    <property type="entry name" value="ADH_Zn_CS"/>
</dbReference>
<dbReference type="GO" id="GO:0003939">
    <property type="term" value="F:L-iditol 2-dehydrogenase (NAD+) activity"/>
    <property type="evidence" value="ECO:0007669"/>
    <property type="project" value="UniProtKB-EC"/>
</dbReference>
<accession>A0A174SC03</accession>
<dbReference type="Pfam" id="PF00107">
    <property type="entry name" value="ADH_zinc_N"/>
    <property type="match status" value="1"/>
</dbReference>
<keyword evidence="2 4" id="KW-0862">Zinc</keyword>
<reference evidence="6 7" key="1">
    <citation type="submission" date="2015-09" db="EMBL/GenBank/DDBJ databases">
        <authorList>
            <consortium name="Pathogen Informatics"/>
        </authorList>
    </citation>
    <scope>NUCLEOTIDE SEQUENCE [LARGE SCALE GENOMIC DNA]</scope>
    <source>
        <strain evidence="6 7">2789STDY5608854</strain>
    </source>
</reference>